<dbReference type="InterPro" id="IPR046342">
    <property type="entry name" value="CBS_dom_sf"/>
</dbReference>
<dbReference type="PANTHER" id="PTHR43080:SF26">
    <property type="entry name" value="REGULATORY PROTEIN"/>
    <property type="match status" value="1"/>
</dbReference>
<organism evidence="4 5">
    <name type="scientific">Candidatus Anaerostipes excrementavium</name>
    <dbReference type="NCBI Taxonomy" id="2838463"/>
    <lineage>
        <taxon>Bacteria</taxon>
        <taxon>Bacillati</taxon>
        <taxon>Bacillota</taxon>
        <taxon>Clostridia</taxon>
        <taxon>Lachnospirales</taxon>
        <taxon>Lachnospiraceae</taxon>
        <taxon>Anaerostipes</taxon>
    </lineage>
</organism>
<sequence length="138" mass="15941">MNVLFFLTPKKDVACIPADDTLRQAMEKMKYHGYTAVPLLTQEGKYAGTITEGDILRAIEALCHWDIFQAERVKICDVSRKRDHQAISINTDMDDLVDVIADQNFVPVIDDQEKFIGIITRKDVIQFYYDEHKKMQSE</sequence>
<dbReference type="SUPFAM" id="SSF54631">
    <property type="entry name" value="CBS-domain pair"/>
    <property type="match status" value="1"/>
</dbReference>
<feature type="domain" description="CBS" evidence="3">
    <location>
        <begin position="7"/>
        <end position="67"/>
    </location>
</feature>
<evidence type="ECO:0000313" key="5">
    <source>
        <dbReference type="Proteomes" id="UP000886721"/>
    </source>
</evidence>
<dbReference type="InterPro" id="IPR000644">
    <property type="entry name" value="CBS_dom"/>
</dbReference>
<dbReference type="PROSITE" id="PS51371">
    <property type="entry name" value="CBS"/>
    <property type="match status" value="2"/>
</dbReference>
<evidence type="ECO:0000259" key="3">
    <source>
        <dbReference type="PROSITE" id="PS51371"/>
    </source>
</evidence>
<proteinExistence type="predicted"/>
<accession>A0A9D2B9S4</accession>
<dbReference type="CDD" id="cd09834">
    <property type="entry name" value="CBS_pair_bac"/>
    <property type="match status" value="1"/>
</dbReference>
<name>A0A9D2B9S4_9FIRM</name>
<dbReference type="Gene3D" id="3.10.580.10">
    <property type="entry name" value="CBS-domain"/>
    <property type="match status" value="1"/>
</dbReference>
<dbReference type="EMBL" id="DXEM01000032">
    <property type="protein sequence ID" value="HIX68545.1"/>
    <property type="molecule type" value="Genomic_DNA"/>
</dbReference>
<gene>
    <name evidence="4" type="ORF">H9735_10565</name>
</gene>
<evidence type="ECO:0000256" key="2">
    <source>
        <dbReference type="PROSITE-ProRule" id="PRU00703"/>
    </source>
</evidence>
<dbReference type="Proteomes" id="UP000886721">
    <property type="component" value="Unassembled WGS sequence"/>
</dbReference>
<reference evidence="4" key="2">
    <citation type="submission" date="2021-04" db="EMBL/GenBank/DDBJ databases">
        <authorList>
            <person name="Gilroy R."/>
        </authorList>
    </citation>
    <scope>NUCLEOTIDE SEQUENCE</scope>
    <source>
        <strain evidence="4">CHK191-13928</strain>
    </source>
</reference>
<dbReference type="AlphaFoldDB" id="A0A9D2B9S4"/>
<protein>
    <submittedName>
        <fullName evidence="4">CBS domain-containing protein</fullName>
    </submittedName>
</protein>
<comment type="caution">
    <text evidence="4">The sequence shown here is derived from an EMBL/GenBank/DDBJ whole genome shotgun (WGS) entry which is preliminary data.</text>
</comment>
<dbReference type="InterPro" id="IPR051257">
    <property type="entry name" value="Diverse_CBS-Domain"/>
</dbReference>
<dbReference type="PANTHER" id="PTHR43080">
    <property type="entry name" value="CBS DOMAIN-CONTAINING PROTEIN CBSX3, MITOCHONDRIAL"/>
    <property type="match status" value="1"/>
</dbReference>
<dbReference type="SMART" id="SM00116">
    <property type="entry name" value="CBS"/>
    <property type="match status" value="2"/>
</dbReference>
<feature type="domain" description="CBS" evidence="3">
    <location>
        <begin position="78"/>
        <end position="134"/>
    </location>
</feature>
<evidence type="ECO:0000256" key="1">
    <source>
        <dbReference type="ARBA" id="ARBA00023122"/>
    </source>
</evidence>
<keyword evidence="1 2" id="KW-0129">CBS domain</keyword>
<dbReference type="Pfam" id="PF00571">
    <property type="entry name" value="CBS"/>
    <property type="match status" value="2"/>
</dbReference>
<reference evidence="4" key="1">
    <citation type="journal article" date="2021" name="PeerJ">
        <title>Extensive microbial diversity within the chicken gut microbiome revealed by metagenomics and culture.</title>
        <authorList>
            <person name="Gilroy R."/>
            <person name="Ravi A."/>
            <person name="Getino M."/>
            <person name="Pursley I."/>
            <person name="Horton D.L."/>
            <person name="Alikhan N.F."/>
            <person name="Baker D."/>
            <person name="Gharbi K."/>
            <person name="Hall N."/>
            <person name="Watson M."/>
            <person name="Adriaenssens E.M."/>
            <person name="Foster-Nyarko E."/>
            <person name="Jarju S."/>
            <person name="Secka A."/>
            <person name="Antonio M."/>
            <person name="Oren A."/>
            <person name="Chaudhuri R.R."/>
            <person name="La Ragione R."/>
            <person name="Hildebrand F."/>
            <person name="Pallen M.J."/>
        </authorList>
    </citation>
    <scope>NUCLEOTIDE SEQUENCE</scope>
    <source>
        <strain evidence="4">CHK191-13928</strain>
    </source>
</reference>
<evidence type="ECO:0000313" key="4">
    <source>
        <dbReference type="EMBL" id="HIX68545.1"/>
    </source>
</evidence>